<protein>
    <submittedName>
        <fullName evidence="1">Uncharacterized protein</fullName>
    </submittedName>
</protein>
<sequence>MLKDAPTQYFDSDANFSAPDLSELSPSSFDVGHVSTPTKYEANDENRDCTSDLSKTKQMTFVIRYVSIEQENINIHEHFWGFLPIERSTNQQLFDALLRELESLGSPSANVRDQGYDNGANMKGEHTGVHAKIRNINPRAFLYQVIATPLTWW</sequence>
<dbReference type="PANTHER" id="PTHR45749">
    <property type="match status" value="1"/>
</dbReference>
<dbReference type="PANTHER" id="PTHR45749:SF35">
    <property type="entry name" value="AC-LIKE TRANSPOSASE-RELATED"/>
    <property type="match status" value="1"/>
</dbReference>
<reference evidence="1 2" key="1">
    <citation type="journal article" date="2019" name="Sci. Rep.">
        <title>Orb-weaving spider Araneus ventricosus genome elucidates the spidroin gene catalogue.</title>
        <authorList>
            <person name="Kono N."/>
            <person name="Nakamura H."/>
            <person name="Ohtoshi R."/>
            <person name="Moran D.A.P."/>
            <person name="Shinohara A."/>
            <person name="Yoshida Y."/>
            <person name="Fujiwara M."/>
            <person name="Mori M."/>
            <person name="Tomita M."/>
            <person name="Arakawa K."/>
        </authorList>
    </citation>
    <scope>NUCLEOTIDE SEQUENCE [LARGE SCALE GENOMIC DNA]</scope>
</reference>
<keyword evidence="2" id="KW-1185">Reference proteome</keyword>
<accession>A0A4Y2RPX6</accession>
<dbReference type="EMBL" id="BGPR01017940">
    <property type="protein sequence ID" value="GBN77753.1"/>
    <property type="molecule type" value="Genomic_DNA"/>
</dbReference>
<proteinExistence type="predicted"/>
<name>A0A4Y2RPX6_ARAVE</name>
<evidence type="ECO:0000313" key="1">
    <source>
        <dbReference type="EMBL" id="GBN77753.1"/>
    </source>
</evidence>
<organism evidence="1 2">
    <name type="scientific">Araneus ventricosus</name>
    <name type="common">Orbweaver spider</name>
    <name type="synonym">Epeira ventricosa</name>
    <dbReference type="NCBI Taxonomy" id="182803"/>
    <lineage>
        <taxon>Eukaryota</taxon>
        <taxon>Metazoa</taxon>
        <taxon>Ecdysozoa</taxon>
        <taxon>Arthropoda</taxon>
        <taxon>Chelicerata</taxon>
        <taxon>Arachnida</taxon>
        <taxon>Araneae</taxon>
        <taxon>Araneomorphae</taxon>
        <taxon>Entelegynae</taxon>
        <taxon>Araneoidea</taxon>
        <taxon>Araneidae</taxon>
        <taxon>Araneus</taxon>
    </lineage>
</organism>
<dbReference type="OrthoDB" id="6759200at2759"/>
<evidence type="ECO:0000313" key="2">
    <source>
        <dbReference type="Proteomes" id="UP000499080"/>
    </source>
</evidence>
<gene>
    <name evidence="1" type="ORF">AVEN_153665_1</name>
</gene>
<comment type="caution">
    <text evidence="1">The sequence shown here is derived from an EMBL/GenBank/DDBJ whole genome shotgun (WGS) entry which is preliminary data.</text>
</comment>
<dbReference type="Proteomes" id="UP000499080">
    <property type="component" value="Unassembled WGS sequence"/>
</dbReference>
<dbReference type="AlphaFoldDB" id="A0A4Y2RPX6"/>